<reference evidence="1" key="2">
    <citation type="submission" date="2020-09" db="EMBL/GenBank/DDBJ databases">
        <authorList>
            <person name="Sun Q."/>
            <person name="Ohkuma M."/>
        </authorList>
    </citation>
    <scope>NUCLEOTIDE SEQUENCE</scope>
    <source>
        <strain evidence="1">JCM 4122</strain>
    </source>
</reference>
<reference evidence="1" key="1">
    <citation type="journal article" date="2014" name="Int. J. Syst. Evol. Microbiol.">
        <title>Complete genome sequence of Corynebacterium casei LMG S-19264T (=DSM 44701T), isolated from a smear-ripened cheese.</title>
        <authorList>
            <consortium name="US DOE Joint Genome Institute (JGI-PGF)"/>
            <person name="Walter F."/>
            <person name="Albersmeier A."/>
            <person name="Kalinowski J."/>
            <person name="Ruckert C."/>
        </authorList>
    </citation>
    <scope>NUCLEOTIDE SEQUENCE</scope>
    <source>
        <strain evidence="1">JCM 4122</strain>
    </source>
</reference>
<comment type="caution">
    <text evidence="1">The sequence shown here is derived from an EMBL/GenBank/DDBJ whole genome shotgun (WGS) entry which is preliminary data.</text>
</comment>
<name>A0A919ERF0_STRFL</name>
<dbReference type="EMBL" id="BNBE01000002">
    <property type="protein sequence ID" value="GHG12241.1"/>
    <property type="molecule type" value="Genomic_DNA"/>
</dbReference>
<dbReference type="SUPFAM" id="SSF109604">
    <property type="entry name" value="HD-domain/PDEase-like"/>
    <property type="match status" value="1"/>
</dbReference>
<sequence length="256" mass="27837">MSTTLPADSLVELAARKQLPHHQYTDPATVRWIAANRPDLPDGPPPPTLRPSSRQLVTCAALPADWLAEARCHDSLHGIRHAVRTAAMAALLAEATDLGEDDTATLVLAAAVHDCRRLHDKDDAGHGARAAIWLTDNAGTVWDHFGLTATPSRLTAAGTAVRLHDLPYEHFSPDDHADHARTRTITDLLKAADALDRYRLPKLTWWPDPARVRSRAFTILQPTAFELVVRSESAWLAGTDSAEAVLTSLASMELIG</sequence>
<keyword evidence="2" id="KW-1185">Reference proteome</keyword>
<dbReference type="Proteomes" id="UP000632849">
    <property type="component" value="Unassembled WGS sequence"/>
</dbReference>
<evidence type="ECO:0000313" key="2">
    <source>
        <dbReference type="Proteomes" id="UP000632849"/>
    </source>
</evidence>
<dbReference type="Gene3D" id="1.10.3210.10">
    <property type="entry name" value="Hypothetical protein af1432"/>
    <property type="match status" value="1"/>
</dbReference>
<accession>A0A919ERF0</accession>
<dbReference type="AlphaFoldDB" id="A0A919ERF0"/>
<evidence type="ECO:0000313" key="1">
    <source>
        <dbReference type="EMBL" id="GHG12241.1"/>
    </source>
</evidence>
<protein>
    <recommendedName>
        <fullName evidence="3">HD domain-containing protein</fullName>
    </recommendedName>
</protein>
<evidence type="ECO:0008006" key="3">
    <source>
        <dbReference type="Google" id="ProtNLM"/>
    </source>
</evidence>
<organism evidence="1 2">
    <name type="scientific">Streptomyces filamentosus</name>
    <name type="common">Streptomyces roseosporus</name>
    <dbReference type="NCBI Taxonomy" id="67294"/>
    <lineage>
        <taxon>Bacteria</taxon>
        <taxon>Bacillati</taxon>
        <taxon>Actinomycetota</taxon>
        <taxon>Actinomycetes</taxon>
        <taxon>Kitasatosporales</taxon>
        <taxon>Streptomycetaceae</taxon>
        <taxon>Streptomyces</taxon>
    </lineage>
</organism>
<dbReference type="RefSeq" id="WP_190043139.1">
    <property type="nucleotide sequence ID" value="NZ_BNBE01000002.1"/>
</dbReference>
<gene>
    <name evidence="1" type="ORF">GCM10017667_52040</name>
</gene>
<proteinExistence type="predicted"/>